<dbReference type="EMBL" id="NTJZ01000012">
    <property type="protein sequence ID" value="PDH32933.1"/>
    <property type="molecule type" value="Genomic_DNA"/>
</dbReference>
<organism evidence="2 3">
    <name type="scientific">OM182 bacterium MED-G28</name>
    <dbReference type="NCBI Taxonomy" id="1986256"/>
    <lineage>
        <taxon>Bacteria</taxon>
        <taxon>Pseudomonadati</taxon>
        <taxon>Pseudomonadota</taxon>
        <taxon>Gammaproteobacteria</taxon>
        <taxon>OMG group</taxon>
        <taxon>OM182 clade</taxon>
    </lineage>
</organism>
<gene>
    <name evidence="2" type="ORF">CNF02_10670</name>
</gene>
<dbReference type="Proteomes" id="UP000219329">
    <property type="component" value="Unassembled WGS sequence"/>
</dbReference>
<proteinExistence type="predicted"/>
<dbReference type="PANTHER" id="PTHR38690">
    <property type="entry name" value="PROTEASE-RELATED"/>
    <property type="match status" value="1"/>
</dbReference>
<dbReference type="InterPro" id="IPR025263">
    <property type="entry name" value="YhdP_central"/>
</dbReference>
<comment type="caution">
    <text evidence="2">The sequence shown here is derived from an EMBL/GenBank/DDBJ whole genome shotgun (WGS) entry which is preliminary data.</text>
</comment>
<dbReference type="InterPro" id="IPR011836">
    <property type="entry name" value="YhdP"/>
</dbReference>
<protein>
    <recommendedName>
        <fullName evidence="1">YhdP central domain-containing protein</fullName>
    </recommendedName>
</protein>
<evidence type="ECO:0000313" key="2">
    <source>
        <dbReference type="EMBL" id="PDH32933.1"/>
    </source>
</evidence>
<feature type="domain" description="YhdP central" evidence="1">
    <location>
        <begin position="8"/>
        <end position="1323"/>
    </location>
</feature>
<evidence type="ECO:0000313" key="3">
    <source>
        <dbReference type="Proteomes" id="UP000219329"/>
    </source>
</evidence>
<evidence type="ECO:0000259" key="1">
    <source>
        <dbReference type="Pfam" id="PF13116"/>
    </source>
</evidence>
<dbReference type="Pfam" id="PF13116">
    <property type="entry name" value="YhdP"/>
    <property type="match status" value="1"/>
</dbReference>
<dbReference type="PANTHER" id="PTHR38690:SF1">
    <property type="entry name" value="PROTEASE"/>
    <property type="match status" value="1"/>
</dbReference>
<name>A0A2A5W9H5_9GAMM</name>
<reference evidence="2 3" key="1">
    <citation type="submission" date="2017-08" db="EMBL/GenBank/DDBJ databases">
        <title>Fine stratification of microbial communities through a metagenomic profile of the photic zone.</title>
        <authorList>
            <person name="Haro-Moreno J.M."/>
            <person name="Lopez-Perez M."/>
            <person name="De La Torre J."/>
            <person name="Picazo A."/>
            <person name="Camacho A."/>
            <person name="Rodriguez-Valera F."/>
        </authorList>
    </citation>
    <scope>NUCLEOTIDE SEQUENCE [LARGE SCALE GENOMIC DNA]</scope>
    <source>
        <strain evidence="2">MED-G28</strain>
    </source>
</reference>
<accession>A0A2A5W9H5</accession>
<sequence>MFLTILKRIYQQTLLLFVLSVVLLAVYVSAGRLFMPAVSRYASYFETRIGEFTGVPVSIDSLSGSFDGFNPQLSINGLRLLVGATEEDKVASALEFDSATIIVDIPRSIWQRRWILEDFVVEALELNVEQNEAGTWQLAGFQSSNNAEINAEDLFQSFQSVSFLNLQNVSINFLSNIGTSFNITNGSAAIQNQENSHFLHINGNLEQSMEQISVSFEVSGNELSDINGVVHIEMPQADYTSLFAGQSLSAFNVEELIGEGDLWLTIADGQLSRAVTKMDLGIVSLLGQETSPITLQNVSGEAQITRESSEGSWELAMSDFAVTWEDDYWQPFNVYADYAPDESLAVRADNINLALISKLAISSDLLSETDSQQLAQYSFGGALQNFSLYLPLESASDQEMRLRSNIASVKVGSVNGSPNMWGMNGYLELSFDNEANLITGFGEMNSEEFSINLPSIFTEVWDYSYVNGRLNIRVDLNNGQEVKLVSSMVVAESDAVDGHIQFSSTVRRLTDGKREAFLELLVGAARINAEQKASYLPNGPNISNNLRETMRWVDNAVLSGEVYDSGVIFRGSTISGSPAESKTFQSFYLLNDGEINFSDEWPNIKSMEGFVHTDDNNIDIEVRSGESLDLELGAVLGEIRRNEADENWLSINGQAVGATASGLGYLQQAPLGERLKNSFANWQAQGDLAADITVRVPFNIPGGGPEVRLNLAVADNDLVIPDYAIGVSQLTGPIIYDSLSGLESSALSGQLFGREVTLGLSSLSNNGEVETIFVDAEGDADRDELIAWPRQSRFVRDVLAEMEGDLNYRAKLILPQSIAASQNNTLLIDSNLRGVALNLPQPFGKTADEARPLHIELQLGEQQVVTGEYGTSVQFDLNIGDDSRNNGLVYIGSYDVPLAPIADKEAEGIIIIGELDVLVLEEWTAFLSRLNSTSNPSEGLSSAIAFVDVQLDVLELYEQELPKVAMRIEGDAQSSSWEIALDSDSIKGQVNFPYDQADYLNLDLAYLRFQGDEEESLDNLLQVEETPEVEEKERIDVLAGIDPRNLPRMHFATEELTVGSRPYGAFKFTFEPNSAGAEINDLVFDFRGLRLGMEGPYVDGSETDEYAERFAPNFHWFFDGSEHRSELTGILYADDMAELLTANGYAASLESDNAIFFADIFWPGSPAFFAGANLSGELDMDIEDGRFLQGSGGQGALRLISILNFDAIMRRARFSDDLVRTGLAYDEITAELNLDDGHVSIEDQLVISGPSSLYQITGELDLKDETILGEMFVTLPVSDNIPWLGLLTANLPLALGAYLFDQIFGDQVDSLTSAVYTLDGPWEGLEPEFKQAFGSPDALQDSVIQ</sequence>